<accession>A0A1V8TN01</accession>
<evidence type="ECO:0000313" key="3">
    <source>
        <dbReference type="EMBL" id="OQO12740.1"/>
    </source>
</evidence>
<dbReference type="SUPFAM" id="SSF55331">
    <property type="entry name" value="Tautomerase/MIF"/>
    <property type="match status" value="1"/>
</dbReference>
<reference evidence="4" key="1">
    <citation type="submission" date="2017-03" db="EMBL/GenBank/DDBJ databases">
        <title>Genomes of endolithic fungi from Antarctica.</title>
        <authorList>
            <person name="Coleine C."/>
            <person name="Masonjones S."/>
            <person name="Stajich J.E."/>
        </authorList>
    </citation>
    <scope>NUCLEOTIDE SEQUENCE [LARGE SCALE GENOMIC DNA]</scope>
    <source>
        <strain evidence="4">CCFEE 5527</strain>
    </source>
</reference>
<proteinExistence type="predicted"/>
<dbReference type="AlphaFoldDB" id="A0A1V8TN01"/>
<name>A0A1V8TN01_9PEZI</name>
<organism evidence="3 4">
    <name type="scientific">Cryoendolithus antarcticus</name>
    <dbReference type="NCBI Taxonomy" id="1507870"/>
    <lineage>
        <taxon>Eukaryota</taxon>
        <taxon>Fungi</taxon>
        <taxon>Dikarya</taxon>
        <taxon>Ascomycota</taxon>
        <taxon>Pezizomycotina</taxon>
        <taxon>Dothideomycetes</taxon>
        <taxon>Dothideomycetidae</taxon>
        <taxon>Cladosporiales</taxon>
        <taxon>Cladosporiaceae</taxon>
        <taxon>Cryoendolithus</taxon>
    </lineage>
</organism>
<evidence type="ECO:0000256" key="1">
    <source>
        <dbReference type="ARBA" id="ARBA00023235"/>
    </source>
</evidence>
<comment type="caution">
    <text evidence="3">The sequence shown here is derived from an EMBL/GenBank/DDBJ whole genome shotgun (WGS) entry which is preliminary data.</text>
</comment>
<dbReference type="EMBL" id="NAJO01000004">
    <property type="protein sequence ID" value="OQO12740.1"/>
    <property type="molecule type" value="Genomic_DNA"/>
</dbReference>
<dbReference type="InterPro" id="IPR014347">
    <property type="entry name" value="Tautomerase/MIF_sf"/>
</dbReference>
<feature type="domain" description="4-oxalocrotonate tautomerase-like" evidence="2">
    <location>
        <begin position="83"/>
        <end position="135"/>
    </location>
</feature>
<protein>
    <recommendedName>
        <fullName evidence="2">4-oxalocrotonate tautomerase-like domain-containing protein</fullName>
    </recommendedName>
</protein>
<dbReference type="InterPro" id="IPR004370">
    <property type="entry name" value="4-OT-like_dom"/>
</dbReference>
<keyword evidence="4" id="KW-1185">Reference proteome</keyword>
<dbReference type="Gene3D" id="3.30.429.10">
    <property type="entry name" value="Macrophage Migration Inhibitory Factor"/>
    <property type="match status" value="1"/>
</dbReference>
<dbReference type="Proteomes" id="UP000192596">
    <property type="component" value="Unassembled WGS sequence"/>
</dbReference>
<evidence type="ECO:0000313" key="4">
    <source>
        <dbReference type="Proteomes" id="UP000192596"/>
    </source>
</evidence>
<keyword evidence="1" id="KW-0413">Isomerase</keyword>
<dbReference type="Pfam" id="PF01361">
    <property type="entry name" value="Tautomerase"/>
    <property type="match status" value="1"/>
</dbReference>
<dbReference type="OrthoDB" id="5395566at2759"/>
<sequence length="155" mass="17258">MPLIFIHFPEGTFSPENLDLLANQVTRDGEELEHLPLNDFVLSTTWVYARPYPKQHVYHGGKPGGENFISIDINVINGKLTTSVIQGGYSATTKTELIKRVTASVAKYGDLPKEGHKRVFVLIREVAEANWGFDGGNLNLELLRDPNTYAHLPAL</sequence>
<dbReference type="GO" id="GO:0016853">
    <property type="term" value="F:isomerase activity"/>
    <property type="evidence" value="ECO:0007669"/>
    <property type="project" value="UniProtKB-KW"/>
</dbReference>
<gene>
    <name evidence="3" type="ORF">B0A48_02204</name>
</gene>
<evidence type="ECO:0000259" key="2">
    <source>
        <dbReference type="Pfam" id="PF01361"/>
    </source>
</evidence>
<dbReference type="InParanoid" id="A0A1V8TN01"/>